<dbReference type="Pfam" id="PF17899">
    <property type="entry name" value="Peptidase_M61_N"/>
    <property type="match status" value="1"/>
</dbReference>
<dbReference type="PROSITE" id="PS50106">
    <property type="entry name" value="PDZ"/>
    <property type="match status" value="1"/>
</dbReference>
<dbReference type="Gene3D" id="1.10.390.10">
    <property type="entry name" value="Neutral Protease Domain 2"/>
    <property type="match status" value="1"/>
</dbReference>
<feature type="chain" id="PRO_5047202816" evidence="1">
    <location>
        <begin position="22"/>
        <end position="601"/>
    </location>
</feature>
<dbReference type="InterPro" id="IPR040756">
    <property type="entry name" value="Peptidase_M61_N"/>
</dbReference>
<dbReference type="InterPro" id="IPR007963">
    <property type="entry name" value="Peptidase_M61_catalytic"/>
</dbReference>
<evidence type="ECO:0000259" key="2">
    <source>
        <dbReference type="PROSITE" id="PS50106"/>
    </source>
</evidence>
<dbReference type="SUPFAM" id="SSF50156">
    <property type="entry name" value="PDZ domain-like"/>
    <property type="match status" value="1"/>
</dbReference>
<dbReference type="SMART" id="SM00228">
    <property type="entry name" value="PDZ"/>
    <property type="match status" value="1"/>
</dbReference>
<dbReference type="Proteomes" id="UP000597338">
    <property type="component" value="Unassembled WGS sequence"/>
</dbReference>
<evidence type="ECO:0000313" key="4">
    <source>
        <dbReference type="Proteomes" id="UP000597338"/>
    </source>
</evidence>
<gene>
    <name evidence="3" type="ORF">GCM10011386_08840</name>
</gene>
<comment type="caution">
    <text evidence="3">The sequence shown here is derived from an EMBL/GenBank/DDBJ whole genome shotgun (WGS) entry which is preliminary data.</text>
</comment>
<dbReference type="RefSeq" id="WP_188747869.1">
    <property type="nucleotide sequence ID" value="NZ_BMIK01000002.1"/>
</dbReference>
<dbReference type="InterPro" id="IPR027268">
    <property type="entry name" value="Peptidase_M4/M1_CTD_sf"/>
</dbReference>
<name>A0ABQ1L7P7_9SPHI</name>
<dbReference type="InterPro" id="IPR024191">
    <property type="entry name" value="Peptidase_M61"/>
</dbReference>
<sequence>MKRVRIFLFILMTTAVSSAFAVSQPSIHFEVSFKEPQAHYVEITMKIENIQRDFIDVKMPVWTPGSYLVREYAKNVEGLVAFSGDHAPLATEKINKNTWRINSGKKSALTVQYRVYGFEVSVRTNFIDDSHAFLSPAGTFLYVDGFLELPVDVTILPYVSWSKISTGLAPVDGKPGTYHAADFDILFDSPIEVGNQDVFTFEAAGVLHEIAMVGGGNYDSDRLKKDCASIVEEATRIFGVNPNKRYVFIVHNYQSGGGGLEHLNSTVLGASRNGYQNERSYVGFLGLVAHEYFHLWHVKRLRPIELGPFDYDVENYTTSLWIMEGFTAYFDNLLLRRCGFLSENSYLQALGSDINTIENRAGNQVQSAASASFDAWIKYYRPDENSANTSISYYNKGALLALMLDLKILAATNGEKRLDDVLKAAYETFYVQQKRGFREQELQTLIEQIAGTSVSDIFDAAYTPGSLDYNRYLKAVGYEVIDYNEGRELPDLGITTSASDGRVLVTGVSRGTGAWDGGINVRDEIIAINGERLDANGKELNRVLQTAAIGDALQVLVARDGKIRELTITLTKDTRGSFGIVPLVNATPEQQRLGKIWIGGR</sequence>
<reference evidence="4" key="1">
    <citation type="journal article" date="2019" name="Int. J. Syst. Evol. Microbiol.">
        <title>The Global Catalogue of Microorganisms (GCM) 10K type strain sequencing project: providing services to taxonomists for standard genome sequencing and annotation.</title>
        <authorList>
            <consortium name="The Broad Institute Genomics Platform"/>
            <consortium name="The Broad Institute Genome Sequencing Center for Infectious Disease"/>
            <person name="Wu L."/>
            <person name="Ma J."/>
        </authorList>
    </citation>
    <scope>NUCLEOTIDE SEQUENCE [LARGE SCALE GENOMIC DNA]</scope>
    <source>
        <strain evidence="4">CGMCC 1.15342</strain>
    </source>
</reference>
<dbReference type="InterPro" id="IPR001478">
    <property type="entry name" value="PDZ"/>
</dbReference>
<dbReference type="SUPFAM" id="SSF55486">
    <property type="entry name" value="Metalloproteases ('zincins'), catalytic domain"/>
    <property type="match status" value="1"/>
</dbReference>
<dbReference type="InterPro" id="IPR036034">
    <property type="entry name" value="PDZ_sf"/>
</dbReference>
<feature type="signal peptide" evidence="1">
    <location>
        <begin position="1"/>
        <end position="21"/>
    </location>
</feature>
<evidence type="ECO:0000256" key="1">
    <source>
        <dbReference type="SAM" id="SignalP"/>
    </source>
</evidence>
<dbReference type="Pfam" id="PF13180">
    <property type="entry name" value="PDZ_2"/>
    <property type="match status" value="1"/>
</dbReference>
<dbReference type="Pfam" id="PF05299">
    <property type="entry name" value="Peptidase_M61"/>
    <property type="match status" value="1"/>
</dbReference>
<evidence type="ECO:0000313" key="3">
    <source>
        <dbReference type="EMBL" id="GGC19199.1"/>
    </source>
</evidence>
<dbReference type="Gene3D" id="2.30.42.10">
    <property type="match status" value="1"/>
</dbReference>
<dbReference type="Gene3D" id="2.60.40.3650">
    <property type="match status" value="1"/>
</dbReference>
<feature type="domain" description="PDZ" evidence="2">
    <location>
        <begin position="480"/>
        <end position="533"/>
    </location>
</feature>
<dbReference type="PIRSF" id="PIRSF016493">
    <property type="entry name" value="Glycyl_aminpptds"/>
    <property type="match status" value="1"/>
</dbReference>
<keyword evidence="1" id="KW-0732">Signal</keyword>
<accession>A0ABQ1L7P7</accession>
<keyword evidence="4" id="KW-1185">Reference proteome</keyword>
<dbReference type="EMBL" id="BMIK01000002">
    <property type="protein sequence ID" value="GGC19199.1"/>
    <property type="molecule type" value="Genomic_DNA"/>
</dbReference>
<proteinExistence type="predicted"/>
<protein>
    <submittedName>
        <fullName evidence="3">Peptidase M61</fullName>
    </submittedName>
</protein>
<organism evidence="3 4">
    <name type="scientific">Parapedobacter defluvii</name>
    <dbReference type="NCBI Taxonomy" id="2045106"/>
    <lineage>
        <taxon>Bacteria</taxon>
        <taxon>Pseudomonadati</taxon>
        <taxon>Bacteroidota</taxon>
        <taxon>Sphingobacteriia</taxon>
        <taxon>Sphingobacteriales</taxon>
        <taxon>Sphingobacteriaceae</taxon>
        <taxon>Parapedobacter</taxon>
    </lineage>
</organism>